<proteinExistence type="predicted"/>
<gene>
    <name evidence="2" type="ORF">ACJIZ3_003632</name>
</gene>
<feature type="transmembrane region" description="Helical" evidence="1">
    <location>
        <begin position="25"/>
        <end position="46"/>
    </location>
</feature>
<dbReference type="Proteomes" id="UP001634393">
    <property type="component" value="Unassembled WGS sequence"/>
</dbReference>
<dbReference type="AlphaFoldDB" id="A0ABD3U9S6"/>
<comment type="caution">
    <text evidence="2">The sequence shown here is derived from an EMBL/GenBank/DDBJ whole genome shotgun (WGS) entry which is preliminary data.</text>
</comment>
<evidence type="ECO:0008006" key="4">
    <source>
        <dbReference type="Google" id="ProtNLM"/>
    </source>
</evidence>
<reference evidence="2 3" key="1">
    <citation type="submission" date="2024-12" db="EMBL/GenBank/DDBJ databases">
        <title>The unique morphological basis and parallel evolutionary history of personate flowers in Penstemon.</title>
        <authorList>
            <person name="Depatie T.H."/>
            <person name="Wessinger C.A."/>
        </authorList>
    </citation>
    <scope>NUCLEOTIDE SEQUENCE [LARGE SCALE GENOMIC DNA]</scope>
    <source>
        <strain evidence="2">WTNN_2</strain>
        <tissue evidence="2">Leaf</tissue>
    </source>
</reference>
<keyword evidence="1" id="KW-0812">Transmembrane</keyword>
<keyword evidence="3" id="KW-1185">Reference proteome</keyword>
<accession>A0ABD3U9S6</accession>
<evidence type="ECO:0000313" key="2">
    <source>
        <dbReference type="EMBL" id="KAL3846229.1"/>
    </source>
</evidence>
<name>A0ABD3U9S6_9LAMI</name>
<evidence type="ECO:0000256" key="1">
    <source>
        <dbReference type="SAM" id="Phobius"/>
    </source>
</evidence>
<keyword evidence="1" id="KW-0472">Membrane</keyword>
<dbReference type="EMBL" id="JBJXBP010000002">
    <property type="protein sequence ID" value="KAL3846229.1"/>
    <property type="molecule type" value="Genomic_DNA"/>
</dbReference>
<protein>
    <recommendedName>
        <fullName evidence="4">Transmembrane protein</fullName>
    </recommendedName>
</protein>
<keyword evidence="1" id="KW-1133">Transmembrane helix</keyword>
<sequence length="94" mass="10966">MVQVRGSREDNPTILKGELHSCHGMIIFVAVILFVILSTNTIHFIALNANPTFKFKCLLRPHFSTKRFERRKNGHHKIPQFKELQLYLIDCISF</sequence>
<evidence type="ECO:0000313" key="3">
    <source>
        <dbReference type="Proteomes" id="UP001634393"/>
    </source>
</evidence>
<organism evidence="2 3">
    <name type="scientific">Penstemon smallii</name>
    <dbReference type="NCBI Taxonomy" id="265156"/>
    <lineage>
        <taxon>Eukaryota</taxon>
        <taxon>Viridiplantae</taxon>
        <taxon>Streptophyta</taxon>
        <taxon>Embryophyta</taxon>
        <taxon>Tracheophyta</taxon>
        <taxon>Spermatophyta</taxon>
        <taxon>Magnoliopsida</taxon>
        <taxon>eudicotyledons</taxon>
        <taxon>Gunneridae</taxon>
        <taxon>Pentapetalae</taxon>
        <taxon>asterids</taxon>
        <taxon>lamiids</taxon>
        <taxon>Lamiales</taxon>
        <taxon>Plantaginaceae</taxon>
        <taxon>Cheloneae</taxon>
        <taxon>Penstemon</taxon>
    </lineage>
</organism>